<dbReference type="InterPro" id="IPR013106">
    <property type="entry name" value="Ig_V-set"/>
</dbReference>
<evidence type="ECO:0000313" key="13">
    <source>
        <dbReference type="EMBL" id="KAK9524273.1"/>
    </source>
</evidence>
<dbReference type="InterPro" id="IPR007110">
    <property type="entry name" value="Ig-like_dom"/>
</dbReference>
<sequence length="166" mass="18645">MTDLKRNILLLSMMIFSLNTVSCVEEAEASTGGDVLLKCVSDKPLLAPFSVFWRDKDDNNVLDIRGNKEDRKGQSEKFKGRVFSEEKLYEKGNFSIQMKNVRRSDSGLYDCNIPGKFKQSVRLTVTDEPDEPDGATGPGPSDGSSSVTPIFSSWFCFFFSLSHFYI</sequence>
<dbReference type="Gene3D" id="2.60.40.10">
    <property type="entry name" value="Immunoglobulins"/>
    <property type="match status" value="1"/>
</dbReference>
<reference evidence="13 14" key="1">
    <citation type="journal article" date="2024" name="Genome Biol. Evol.">
        <title>Chromosome-level genome assembly of the viviparous eelpout Zoarces viviparus.</title>
        <authorList>
            <person name="Fuhrmann N."/>
            <person name="Brasseur M.V."/>
            <person name="Bakowski C.E."/>
            <person name="Podsiadlowski L."/>
            <person name="Prost S."/>
            <person name="Krehenwinkel H."/>
            <person name="Mayer C."/>
        </authorList>
    </citation>
    <scope>NUCLEOTIDE SEQUENCE [LARGE SCALE GENOMIC DNA]</scope>
    <source>
        <strain evidence="13">NO-MEL_2022_Ind0_liver</strain>
    </source>
</reference>
<dbReference type="GO" id="GO:0009897">
    <property type="term" value="C:external side of plasma membrane"/>
    <property type="evidence" value="ECO:0007669"/>
    <property type="project" value="TreeGrafter"/>
</dbReference>
<evidence type="ECO:0000256" key="2">
    <source>
        <dbReference type="ARBA" id="ARBA00022475"/>
    </source>
</evidence>
<dbReference type="PANTHER" id="PTHR25466:SF14">
    <property type="entry name" value="BUTYROPHILIN SUBFAMILY 2 MEMBER A2-LIKE-RELATED"/>
    <property type="match status" value="1"/>
</dbReference>
<dbReference type="InterPro" id="IPR051713">
    <property type="entry name" value="T-cell_Activation_Regulation"/>
</dbReference>
<evidence type="ECO:0000313" key="14">
    <source>
        <dbReference type="Proteomes" id="UP001488805"/>
    </source>
</evidence>
<dbReference type="PANTHER" id="PTHR25466">
    <property type="entry name" value="T-LYMPHOCYTE ACTIVATION ANTIGEN"/>
    <property type="match status" value="1"/>
</dbReference>
<keyword evidence="14" id="KW-1185">Reference proteome</keyword>
<evidence type="ECO:0000256" key="3">
    <source>
        <dbReference type="ARBA" id="ARBA00022692"/>
    </source>
</evidence>
<feature type="signal peptide" evidence="11">
    <location>
        <begin position="1"/>
        <end position="23"/>
    </location>
</feature>
<dbReference type="GO" id="GO:0042130">
    <property type="term" value="P:negative regulation of T cell proliferation"/>
    <property type="evidence" value="ECO:0007669"/>
    <property type="project" value="TreeGrafter"/>
</dbReference>
<comment type="caution">
    <text evidence="13">The sequence shown here is derived from an EMBL/GenBank/DDBJ whole genome shotgun (WGS) entry which is preliminary data.</text>
</comment>
<feature type="domain" description="Ig-like" evidence="12">
    <location>
        <begin position="16"/>
        <end position="124"/>
    </location>
</feature>
<keyword evidence="4 11" id="KW-0732">Signal</keyword>
<dbReference type="EMBL" id="JBCEZU010000156">
    <property type="protein sequence ID" value="KAK9524273.1"/>
    <property type="molecule type" value="Genomic_DNA"/>
</dbReference>
<comment type="subcellular location">
    <subcellularLocation>
        <location evidence="1">Cell membrane</location>
        <topology evidence="1">Single-pass type I membrane protein</topology>
    </subcellularLocation>
</comment>
<dbReference type="GO" id="GO:0007166">
    <property type="term" value="P:cell surface receptor signaling pathway"/>
    <property type="evidence" value="ECO:0007669"/>
    <property type="project" value="TreeGrafter"/>
</dbReference>
<dbReference type="SUPFAM" id="SSF48726">
    <property type="entry name" value="Immunoglobulin"/>
    <property type="match status" value="1"/>
</dbReference>
<keyword evidence="3" id="KW-0812">Transmembrane</keyword>
<dbReference type="GO" id="GO:0042102">
    <property type="term" value="P:positive regulation of T cell proliferation"/>
    <property type="evidence" value="ECO:0007669"/>
    <property type="project" value="TreeGrafter"/>
</dbReference>
<evidence type="ECO:0000256" key="1">
    <source>
        <dbReference type="ARBA" id="ARBA00004251"/>
    </source>
</evidence>
<evidence type="ECO:0000256" key="10">
    <source>
        <dbReference type="ARBA" id="ARBA00023319"/>
    </source>
</evidence>
<gene>
    <name evidence="13" type="ORF">VZT92_018123</name>
</gene>
<dbReference type="InterPro" id="IPR013783">
    <property type="entry name" value="Ig-like_fold"/>
</dbReference>
<evidence type="ECO:0000256" key="9">
    <source>
        <dbReference type="ARBA" id="ARBA00023180"/>
    </source>
</evidence>
<evidence type="ECO:0000256" key="6">
    <source>
        <dbReference type="ARBA" id="ARBA00023136"/>
    </source>
</evidence>
<evidence type="ECO:0000256" key="8">
    <source>
        <dbReference type="ARBA" id="ARBA00023170"/>
    </source>
</evidence>
<keyword evidence="2" id="KW-1003">Cell membrane</keyword>
<name>A0AAW1EPZ4_ZOAVI</name>
<proteinExistence type="predicted"/>
<dbReference type="SMART" id="SM00409">
    <property type="entry name" value="IG"/>
    <property type="match status" value="1"/>
</dbReference>
<protein>
    <recommendedName>
        <fullName evidence="12">Ig-like domain-containing protein</fullName>
    </recommendedName>
</protein>
<dbReference type="GO" id="GO:0031295">
    <property type="term" value="P:T cell costimulation"/>
    <property type="evidence" value="ECO:0007669"/>
    <property type="project" value="TreeGrafter"/>
</dbReference>
<evidence type="ECO:0000256" key="5">
    <source>
        <dbReference type="ARBA" id="ARBA00022989"/>
    </source>
</evidence>
<keyword evidence="7" id="KW-1015">Disulfide bond</keyword>
<feature type="chain" id="PRO_5043833536" description="Ig-like domain-containing protein" evidence="11">
    <location>
        <begin position="24"/>
        <end position="166"/>
    </location>
</feature>
<organism evidence="13 14">
    <name type="scientific">Zoarces viviparus</name>
    <name type="common">Viviparous eelpout</name>
    <name type="synonym">Blennius viviparus</name>
    <dbReference type="NCBI Taxonomy" id="48416"/>
    <lineage>
        <taxon>Eukaryota</taxon>
        <taxon>Metazoa</taxon>
        <taxon>Chordata</taxon>
        <taxon>Craniata</taxon>
        <taxon>Vertebrata</taxon>
        <taxon>Euteleostomi</taxon>
        <taxon>Actinopterygii</taxon>
        <taxon>Neopterygii</taxon>
        <taxon>Teleostei</taxon>
        <taxon>Neoteleostei</taxon>
        <taxon>Acanthomorphata</taxon>
        <taxon>Eupercaria</taxon>
        <taxon>Perciformes</taxon>
        <taxon>Cottioidei</taxon>
        <taxon>Zoarcales</taxon>
        <taxon>Zoarcidae</taxon>
        <taxon>Zoarcinae</taxon>
        <taxon>Zoarces</taxon>
    </lineage>
</organism>
<dbReference type="GO" id="GO:0006955">
    <property type="term" value="P:immune response"/>
    <property type="evidence" value="ECO:0007669"/>
    <property type="project" value="TreeGrafter"/>
</dbReference>
<dbReference type="InterPro" id="IPR003599">
    <property type="entry name" value="Ig_sub"/>
</dbReference>
<dbReference type="InterPro" id="IPR036179">
    <property type="entry name" value="Ig-like_dom_sf"/>
</dbReference>
<keyword evidence="5" id="KW-1133">Transmembrane helix</keyword>
<keyword evidence="9" id="KW-0325">Glycoprotein</keyword>
<dbReference type="Pfam" id="PF07686">
    <property type="entry name" value="V-set"/>
    <property type="match status" value="1"/>
</dbReference>
<dbReference type="AlphaFoldDB" id="A0AAW1EPZ4"/>
<keyword evidence="10" id="KW-0393">Immunoglobulin domain</keyword>
<keyword evidence="8" id="KW-0675">Receptor</keyword>
<keyword evidence="6" id="KW-0472">Membrane</keyword>
<dbReference type="PROSITE" id="PS50835">
    <property type="entry name" value="IG_LIKE"/>
    <property type="match status" value="1"/>
</dbReference>
<evidence type="ECO:0000256" key="11">
    <source>
        <dbReference type="SAM" id="SignalP"/>
    </source>
</evidence>
<dbReference type="Proteomes" id="UP001488805">
    <property type="component" value="Unassembled WGS sequence"/>
</dbReference>
<evidence type="ECO:0000256" key="7">
    <source>
        <dbReference type="ARBA" id="ARBA00023157"/>
    </source>
</evidence>
<accession>A0AAW1EPZ4</accession>
<dbReference type="GO" id="GO:0071222">
    <property type="term" value="P:cellular response to lipopolysaccharide"/>
    <property type="evidence" value="ECO:0007669"/>
    <property type="project" value="TreeGrafter"/>
</dbReference>
<evidence type="ECO:0000256" key="4">
    <source>
        <dbReference type="ARBA" id="ARBA00022729"/>
    </source>
</evidence>
<evidence type="ECO:0000259" key="12">
    <source>
        <dbReference type="PROSITE" id="PS50835"/>
    </source>
</evidence>